<evidence type="ECO:0000313" key="6">
    <source>
        <dbReference type="Proteomes" id="UP000009376"/>
    </source>
</evidence>
<proteinExistence type="inferred from homology"/>
<dbReference type="InterPro" id="IPR001210">
    <property type="entry name" value="Ribosomal_eS17"/>
</dbReference>
<dbReference type="GO" id="GO:0006412">
    <property type="term" value="P:translation"/>
    <property type="evidence" value="ECO:0007669"/>
    <property type="project" value="InterPro"/>
</dbReference>
<evidence type="ECO:0000256" key="1">
    <source>
        <dbReference type="ARBA" id="ARBA00010444"/>
    </source>
</evidence>
<protein>
    <recommendedName>
        <fullName evidence="4">30S ribosomal protein S17e</fullName>
    </recommendedName>
</protein>
<keyword evidence="3" id="KW-0687">Ribonucleoprotein</keyword>
<organism evidence="5 6">
    <name type="scientific">Candidatus Parvarchaeum acidophilus ARMAN-5</name>
    <dbReference type="NCBI Taxonomy" id="662762"/>
    <lineage>
        <taxon>Archaea</taxon>
        <taxon>Candidatus Parvarchaeota</taxon>
        <taxon>Candidatus Parvarchaeum</taxon>
    </lineage>
</organism>
<dbReference type="SUPFAM" id="SSF116820">
    <property type="entry name" value="Rps17e-like"/>
    <property type="match status" value="1"/>
</dbReference>
<name>D6GU88_PARA5</name>
<dbReference type="GO" id="GO:0003735">
    <property type="term" value="F:structural constituent of ribosome"/>
    <property type="evidence" value="ECO:0007669"/>
    <property type="project" value="InterPro"/>
</dbReference>
<evidence type="ECO:0000256" key="4">
    <source>
        <dbReference type="ARBA" id="ARBA00035394"/>
    </source>
</evidence>
<dbReference type="Proteomes" id="UP000009376">
    <property type="component" value="Unassembled WGS sequence"/>
</dbReference>
<dbReference type="GO" id="GO:1990904">
    <property type="term" value="C:ribonucleoprotein complex"/>
    <property type="evidence" value="ECO:0007669"/>
    <property type="project" value="UniProtKB-KW"/>
</dbReference>
<evidence type="ECO:0000313" key="5">
    <source>
        <dbReference type="EMBL" id="EFD93217.1"/>
    </source>
</evidence>
<keyword evidence="2" id="KW-0689">Ribosomal protein</keyword>
<evidence type="ECO:0000256" key="2">
    <source>
        <dbReference type="ARBA" id="ARBA00022980"/>
    </source>
</evidence>
<accession>D6GU88</accession>
<evidence type="ECO:0000256" key="3">
    <source>
        <dbReference type="ARBA" id="ARBA00023274"/>
    </source>
</evidence>
<dbReference type="GO" id="GO:0005840">
    <property type="term" value="C:ribosome"/>
    <property type="evidence" value="ECO:0007669"/>
    <property type="project" value="UniProtKB-KW"/>
</dbReference>
<gene>
    <name evidence="5" type="ORF">BJBARM5_0008</name>
</gene>
<comment type="similarity">
    <text evidence="1">Belongs to the eukaryotic ribosomal protein eS17 family.</text>
</comment>
<dbReference type="AlphaFoldDB" id="D6GU88"/>
<dbReference type="InterPro" id="IPR036401">
    <property type="entry name" value="Ribosomal_eS17_sf"/>
</dbReference>
<dbReference type="Pfam" id="PF00833">
    <property type="entry name" value="Ribosomal_S17e"/>
    <property type="match status" value="1"/>
</dbReference>
<reference evidence="5 6" key="1">
    <citation type="journal article" date="2010" name="Proc. Natl. Acad. Sci. U.S.A.">
        <title>Enigmatic, ultrasmall, uncultivated Archaea.</title>
        <authorList>
            <person name="Baker B.J."/>
            <person name="Comolli L.R."/>
            <person name="Dick G.J."/>
            <person name="Hauser L.J."/>
            <person name="Hyatt D."/>
            <person name="Dill B.D."/>
            <person name="Land M.L."/>
            <person name="Verberkmoes N.C."/>
            <person name="Hettich R.L."/>
            <person name="Banfield J.F."/>
        </authorList>
    </citation>
    <scope>NUCLEOTIDE SEQUENCE [LARGE SCALE GENOMIC DNA]</scope>
</reference>
<dbReference type="Gene3D" id="1.10.60.20">
    <property type="entry name" value="Ribosomal protein S17e-like"/>
    <property type="match status" value="1"/>
</dbReference>
<dbReference type="EMBL" id="GG745544">
    <property type="protein sequence ID" value="EFD93217.1"/>
    <property type="molecule type" value="Genomic_DNA"/>
</dbReference>
<sequence length="72" mass="8232">MGRIRGKEIRNATIEVLRTNKNLFNDDFESNKLALNTLVSAQKRSRNKVAGFITKLAKKKAIEEFIIEHSSK</sequence>